<dbReference type="GO" id="GO:0046872">
    <property type="term" value="F:metal ion binding"/>
    <property type="evidence" value="ECO:0007669"/>
    <property type="project" value="UniProtKB-KW"/>
</dbReference>
<dbReference type="InterPro" id="IPR017969">
    <property type="entry name" value="Heavy-metal-associated_CS"/>
</dbReference>
<evidence type="ECO:0000256" key="7">
    <source>
        <dbReference type="ARBA" id="ARBA00023136"/>
    </source>
</evidence>
<gene>
    <name evidence="10" type="ORF">Pla111_15390</name>
</gene>
<dbReference type="Gene3D" id="3.30.70.100">
    <property type="match status" value="1"/>
</dbReference>
<dbReference type="InterPro" id="IPR005524">
    <property type="entry name" value="DUF318"/>
</dbReference>
<organism evidence="10 11">
    <name type="scientific">Botrimarina hoheduenensis</name>
    <dbReference type="NCBI Taxonomy" id="2528000"/>
    <lineage>
        <taxon>Bacteria</taxon>
        <taxon>Pseudomonadati</taxon>
        <taxon>Planctomycetota</taxon>
        <taxon>Planctomycetia</taxon>
        <taxon>Pirellulales</taxon>
        <taxon>Lacipirellulaceae</taxon>
        <taxon>Botrimarina</taxon>
    </lineage>
</organism>
<name>A0A5C5W858_9BACT</name>
<feature type="transmembrane region" description="Helical" evidence="8">
    <location>
        <begin position="315"/>
        <end position="334"/>
    </location>
</feature>
<feature type="transmembrane region" description="Helical" evidence="8">
    <location>
        <begin position="20"/>
        <end position="45"/>
    </location>
</feature>
<dbReference type="GO" id="GO:0005886">
    <property type="term" value="C:plasma membrane"/>
    <property type="evidence" value="ECO:0007669"/>
    <property type="project" value="UniProtKB-SubCell"/>
</dbReference>
<dbReference type="InterPro" id="IPR052923">
    <property type="entry name" value="UPF0718"/>
</dbReference>
<feature type="transmembrane region" description="Helical" evidence="8">
    <location>
        <begin position="120"/>
        <end position="139"/>
    </location>
</feature>
<proteinExistence type="inferred from homology"/>
<comment type="similarity">
    <text evidence="2">Belongs to the UPF0718 family.</text>
</comment>
<dbReference type="EMBL" id="SJPH01000003">
    <property type="protein sequence ID" value="TWT46443.1"/>
    <property type="molecule type" value="Genomic_DNA"/>
</dbReference>
<dbReference type="Proteomes" id="UP000318995">
    <property type="component" value="Unassembled WGS sequence"/>
</dbReference>
<accession>A0A5C5W858</accession>
<evidence type="ECO:0000256" key="1">
    <source>
        <dbReference type="ARBA" id="ARBA00004651"/>
    </source>
</evidence>
<dbReference type="InterPro" id="IPR036163">
    <property type="entry name" value="HMA_dom_sf"/>
</dbReference>
<keyword evidence="3" id="KW-1003">Cell membrane</keyword>
<evidence type="ECO:0000256" key="5">
    <source>
        <dbReference type="ARBA" id="ARBA00022723"/>
    </source>
</evidence>
<dbReference type="PROSITE" id="PS50846">
    <property type="entry name" value="HMA_2"/>
    <property type="match status" value="1"/>
</dbReference>
<dbReference type="PROSITE" id="PS01047">
    <property type="entry name" value="HMA_1"/>
    <property type="match status" value="1"/>
</dbReference>
<comment type="subcellular location">
    <subcellularLocation>
        <location evidence="1">Cell membrane</location>
        <topology evidence="1">Multi-pass membrane protein</topology>
    </subcellularLocation>
</comment>
<dbReference type="OrthoDB" id="9810876at2"/>
<reference evidence="10 11" key="1">
    <citation type="submission" date="2019-02" db="EMBL/GenBank/DDBJ databases">
        <title>Deep-cultivation of Planctomycetes and their phenomic and genomic characterization uncovers novel biology.</title>
        <authorList>
            <person name="Wiegand S."/>
            <person name="Jogler M."/>
            <person name="Boedeker C."/>
            <person name="Pinto D."/>
            <person name="Vollmers J."/>
            <person name="Rivas-Marin E."/>
            <person name="Kohn T."/>
            <person name="Peeters S.H."/>
            <person name="Heuer A."/>
            <person name="Rast P."/>
            <person name="Oberbeckmann S."/>
            <person name="Bunk B."/>
            <person name="Jeske O."/>
            <person name="Meyerdierks A."/>
            <person name="Storesund J.E."/>
            <person name="Kallscheuer N."/>
            <person name="Luecker S."/>
            <person name="Lage O.M."/>
            <person name="Pohl T."/>
            <person name="Merkel B.J."/>
            <person name="Hornburger P."/>
            <person name="Mueller R.-W."/>
            <person name="Bruemmer F."/>
            <person name="Labrenz M."/>
            <person name="Spormann A.M."/>
            <person name="Op Den Camp H."/>
            <person name="Overmann J."/>
            <person name="Amann R."/>
            <person name="Jetten M.S.M."/>
            <person name="Mascher T."/>
            <person name="Medema M.H."/>
            <person name="Devos D.P."/>
            <person name="Kaster A.-K."/>
            <person name="Ovreas L."/>
            <person name="Rohde M."/>
            <person name="Galperin M.Y."/>
            <person name="Jogler C."/>
        </authorList>
    </citation>
    <scope>NUCLEOTIDE SEQUENCE [LARGE SCALE GENOMIC DNA]</scope>
    <source>
        <strain evidence="10 11">Pla111</strain>
    </source>
</reference>
<evidence type="ECO:0000256" key="6">
    <source>
        <dbReference type="ARBA" id="ARBA00022989"/>
    </source>
</evidence>
<evidence type="ECO:0000256" key="2">
    <source>
        <dbReference type="ARBA" id="ARBA00006386"/>
    </source>
</evidence>
<dbReference type="SUPFAM" id="SSF55008">
    <property type="entry name" value="HMA, heavy metal-associated domain"/>
    <property type="match status" value="1"/>
</dbReference>
<evidence type="ECO:0000256" key="4">
    <source>
        <dbReference type="ARBA" id="ARBA00022692"/>
    </source>
</evidence>
<keyword evidence="4 8" id="KW-0812">Transmembrane</keyword>
<sequence length="419" mass="43243">MIGGIPLESEANRLAFLVELWIVWCELAPWLLLGAAIAGLLHALLPPGFLERQLNGRLGVVKAVALGVPLPLCSCGVVPVGLSFHRQGAGVGAAVGFLISTPQTGVDSLMVTGSMLGWPFALFKVLVALATGMVGGWLANRFAHEKPRLPILEPVTVVTRQAGWRDALDHADEVLASIWRWLVAGVLIAAALGAWLPPTSLTGLAQQGSLAAIGVTLLAATPLYVCATASVPIAAALAAAGLPIAAVLVFLMAGPATNAATIAALWRGLGGKATAIYLATIIGGSVAGGLFYEALGLPLAGSAAVTHDHAAHLIPGWHQALAIVLALWLARFAWRDVQRVVASRRKPPADGSAPQRYALSGLRCGSCVEKLERALTADSQIATAHVQLKPAVAEVVGDASTERVTQIVTAAGFTVQGKI</sequence>
<feature type="domain" description="HMA" evidence="9">
    <location>
        <begin position="353"/>
        <end position="416"/>
    </location>
</feature>
<feature type="transmembrane region" description="Helical" evidence="8">
    <location>
        <begin position="178"/>
        <end position="196"/>
    </location>
</feature>
<dbReference type="CDD" id="cd00371">
    <property type="entry name" value="HMA"/>
    <property type="match status" value="1"/>
</dbReference>
<dbReference type="AlphaFoldDB" id="A0A5C5W858"/>
<keyword evidence="5" id="KW-0479">Metal-binding</keyword>
<dbReference type="PANTHER" id="PTHR34184">
    <property type="entry name" value="UPF0718 PROTEIN YCGR"/>
    <property type="match status" value="1"/>
</dbReference>
<evidence type="ECO:0000313" key="10">
    <source>
        <dbReference type="EMBL" id="TWT46443.1"/>
    </source>
</evidence>
<dbReference type="PANTHER" id="PTHR34184:SF4">
    <property type="entry name" value="UPF0718 PROTEIN YCGR"/>
    <property type="match status" value="1"/>
</dbReference>
<keyword evidence="6 8" id="KW-1133">Transmembrane helix</keyword>
<evidence type="ECO:0000313" key="11">
    <source>
        <dbReference type="Proteomes" id="UP000318995"/>
    </source>
</evidence>
<feature type="transmembrane region" description="Helical" evidence="8">
    <location>
        <begin position="275"/>
        <end position="295"/>
    </location>
</feature>
<keyword evidence="7 8" id="KW-0472">Membrane</keyword>
<dbReference type="InterPro" id="IPR006121">
    <property type="entry name" value="HMA_dom"/>
</dbReference>
<protein>
    <submittedName>
        <fullName evidence="10">Putative permease</fullName>
    </submittedName>
</protein>
<feature type="transmembrane region" description="Helical" evidence="8">
    <location>
        <begin position="231"/>
        <end position="254"/>
    </location>
</feature>
<evidence type="ECO:0000256" key="8">
    <source>
        <dbReference type="SAM" id="Phobius"/>
    </source>
</evidence>
<keyword evidence="11" id="KW-1185">Reference proteome</keyword>
<evidence type="ECO:0000259" key="9">
    <source>
        <dbReference type="PROSITE" id="PS50846"/>
    </source>
</evidence>
<comment type="caution">
    <text evidence="10">The sequence shown here is derived from an EMBL/GenBank/DDBJ whole genome shotgun (WGS) entry which is preliminary data.</text>
</comment>
<dbReference type="Pfam" id="PF03773">
    <property type="entry name" value="ArsP_1"/>
    <property type="match status" value="1"/>
</dbReference>
<evidence type="ECO:0000256" key="3">
    <source>
        <dbReference type="ARBA" id="ARBA00022475"/>
    </source>
</evidence>